<evidence type="ECO:0000256" key="1">
    <source>
        <dbReference type="SAM" id="Phobius"/>
    </source>
</evidence>
<dbReference type="STRING" id="1798371.A2W14_04195"/>
<evidence type="ECO:0000313" key="3">
    <source>
        <dbReference type="Proteomes" id="UP000176665"/>
    </source>
</evidence>
<name>A0A1F5YPE9_9BACT</name>
<sequence>MKQDPPIIHLGILILLFLIAINLLILDIKIFYPKNLLFSDINSPTSQVESTSGITQSSSSDTVSAALSEILSKDQKYCPLACVDLIGQATGSSNIGSPQQSAPTVSQQTSATKEFIIPLGQGQTAKNNWEDIIGTETVINPALYGQIKEAYFIASLKNPTKNGQVEARLFNVTDSYAVYGSHVIMNNQTEQTISSEKFALPSSSKLLRVQLKSTLGYSATLENARLKILAN</sequence>
<keyword evidence="1" id="KW-0812">Transmembrane</keyword>
<organism evidence="2 3">
    <name type="scientific">Candidatus Gottesmanbacteria bacterium RBG_16_37_8</name>
    <dbReference type="NCBI Taxonomy" id="1798371"/>
    <lineage>
        <taxon>Bacteria</taxon>
        <taxon>Candidatus Gottesmaniibacteriota</taxon>
    </lineage>
</organism>
<gene>
    <name evidence="2" type="ORF">A2W14_04195</name>
</gene>
<keyword evidence="1" id="KW-0472">Membrane</keyword>
<feature type="transmembrane region" description="Helical" evidence="1">
    <location>
        <begin position="6"/>
        <end position="26"/>
    </location>
</feature>
<proteinExistence type="predicted"/>
<dbReference type="Proteomes" id="UP000176665">
    <property type="component" value="Unassembled WGS sequence"/>
</dbReference>
<protein>
    <submittedName>
        <fullName evidence="2">Uncharacterized protein</fullName>
    </submittedName>
</protein>
<accession>A0A1F5YPE9</accession>
<dbReference type="EMBL" id="MFJA01000077">
    <property type="protein sequence ID" value="OGG02088.1"/>
    <property type="molecule type" value="Genomic_DNA"/>
</dbReference>
<reference evidence="2 3" key="1">
    <citation type="journal article" date="2016" name="Nat. Commun.">
        <title>Thousands of microbial genomes shed light on interconnected biogeochemical processes in an aquifer system.</title>
        <authorList>
            <person name="Anantharaman K."/>
            <person name="Brown C.T."/>
            <person name="Hug L.A."/>
            <person name="Sharon I."/>
            <person name="Castelle C.J."/>
            <person name="Probst A.J."/>
            <person name="Thomas B.C."/>
            <person name="Singh A."/>
            <person name="Wilkins M.J."/>
            <person name="Karaoz U."/>
            <person name="Brodie E.L."/>
            <person name="Williams K.H."/>
            <person name="Hubbard S.S."/>
            <person name="Banfield J.F."/>
        </authorList>
    </citation>
    <scope>NUCLEOTIDE SEQUENCE [LARGE SCALE GENOMIC DNA]</scope>
</reference>
<dbReference type="AlphaFoldDB" id="A0A1F5YPE9"/>
<comment type="caution">
    <text evidence="2">The sequence shown here is derived from an EMBL/GenBank/DDBJ whole genome shotgun (WGS) entry which is preliminary data.</text>
</comment>
<evidence type="ECO:0000313" key="2">
    <source>
        <dbReference type="EMBL" id="OGG02088.1"/>
    </source>
</evidence>
<keyword evidence="1" id="KW-1133">Transmembrane helix</keyword>